<dbReference type="Gene3D" id="3.20.180.10">
    <property type="entry name" value="PNP-oxidase-like"/>
    <property type="match status" value="1"/>
</dbReference>
<dbReference type="Proteomes" id="UP000579945">
    <property type="component" value="Unassembled WGS sequence"/>
</dbReference>
<organism evidence="1 2">
    <name type="scientific">Nonomuraea dietziae</name>
    <dbReference type="NCBI Taxonomy" id="65515"/>
    <lineage>
        <taxon>Bacteria</taxon>
        <taxon>Bacillati</taxon>
        <taxon>Actinomycetota</taxon>
        <taxon>Actinomycetes</taxon>
        <taxon>Streptosporangiales</taxon>
        <taxon>Streptosporangiaceae</taxon>
        <taxon>Nonomuraea</taxon>
    </lineage>
</organism>
<gene>
    <name evidence="1" type="ORF">FHR33_001971</name>
</gene>
<evidence type="ECO:0000313" key="2">
    <source>
        <dbReference type="Proteomes" id="UP000579945"/>
    </source>
</evidence>
<dbReference type="SUPFAM" id="SSF50475">
    <property type="entry name" value="FMN-binding split barrel"/>
    <property type="match status" value="1"/>
</dbReference>
<keyword evidence="2" id="KW-1185">Reference proteome</keyword>
<dbReference type="AlphaFoldDB" id="A0A7W5Y653"/>
<protein>
    <recommendedName>
        <fullName evidence="3">DUF2470 domain-containing protein</fullName>
    </recommendedName>
</protein>
<dbReference type="PANTHER" id="PTHR13343">
    <property type="entry name" value="CREG1 PROTEIN"/>
    <property type="match status" value="1"/>
</dbReference>
<evidence type="ECO:0008006" key="3">
    <source>
        <dbReference type="Google" id="ProtNLM"/>
    </source>
</evidence>
<dbReference type="InterPro" id="IPR037119">
    <property type="entry name" value="Haem_oxidase_HugZ-like_sf"/>
</dbReference>
<proteinExistence type="predicted"/>
<dbReference type="EMBL" id="JACIBV010000001">
    <property type="protein sequence ID" value="MBB3726111.1"/>
    <property type="molecule type" value="Genomic_DNA"/>
</dbReference>
<dbReference type="GeneID" id="95388492"/>
<dbReference type="RefSeq" id="WP_183645605.1">
    <property type="nucleotide sequence ID" value="NZ_BAAAXX010000167.1"/>
</dbReference>
<name>A0A7W5Y653_9ACTN</name>
<reference evidence="1 2" key="1">
    <citation type="submission" date="2020-08" db="EMBL/GenBank/DDBJ databases">
        <title>Sequencing the genomes of 1000 actinobacteria strains.</title>
        <authorList>
            <person name="Klenk H.-P."/>
        </authorList>
    </citation>
    <scope>NUCLEOTIDE SEQUENCE [LARGE SCALE GENOMIC DNA]</scope>
    <source>
        <strain evidence="1 2">DSM 44320</strain>
    </source>
</reference>
<sequence length="240" mass="25313">MPLAAPPLPERIRTLAATSRAGQLVVDGVRCPVSGAVDGAGRPVLLVRPGEPLHPLRGDAVVSVSLTSMRVLGGVEHPRGIVEVQGWAEAVPEDEVRAAAVAIAEHVADEALFEAIEGYGSPDAPRLLRLDVGQVVYLTGEDSGVLDADEYMDASPDPLAEVAERVLAHVNGAHRAQLASGVGRLLGLPAEPVWLWELDRYGATVRIGEDDPALVRFPWPEPAGTVVGLEESLRAILCTC</sequence>
<comment type="caution">
    <text evidence="1">The sequence shown here is derived from an EMBL/GenBank/DDBJ whole genome shotgun (WGS) entry which is preliminary data.</text>
</comment>
<evidence type="ECO:0000313" key="1">
    <source>
        <dbReference type="EMBL" id="MBB3726111.1"/>
    </source>
</evidence>
<accession>A0A7W5Y653</accession>
<dbReference type="PANTHER" id="PTHR13343:SF17">
    <property type="entry name" value="CELLULAR REPRESSOR OF E1A-STIMULATED GENES, ISOFORM A"/>
    <property type="match status" value="1"/>
</dbReference>